<feature type="compositionally biased region" description="Gly residues" evidence="9">
    <location>
        <begin position="51"/>
        <end position="79"/>
    </location>
</feature>
<dbReference type="Pfam" id="PF26026">
    <property type="entry name" value="RNA_hel_CTD"/>
    <property type="match status" value="1"/>
</dbReference>
<feature type="compositionally biased region" description="Polar residues" evidence="9">
    <location>
        <begin position="120"/>
        <end position="134"/>
    </location>
</feature>
<dbReference type="GO" id="GO:0003723">
    <property type="term" value="F:RNA binding"/>
    <property type="evidence" value="ECO:0007669"/>
    <property type="project" value="UniProtKB-KW"/>
</dbReference>
<proteinExistence type="inferred from homology"/>
<dbReference type="EMBL" id="JAZDWU010000011">
    <property type="protein sequence ID" value="KAK9985999.1"/>
    <property type="molecule type" value="Genomic_DNA"/>
</dbReference>
<dbReference type="GO" id="GO:0016787">
    <property type="term" value="F:hydrolase activity"/>
    <property type="evidence" value="ECO:0007669"/>
    <property type="project" value="UniProtKB-KW"/>
</dbReference>
<dbReference type="Proteomes" id="UP001459277">
    <property type="component" value="Unassembled WGS sequence"/>
</dbReference>
<dbReference type="PROSITE" id="PS51194">
    <property type="entry name" value="HELICASE_CTER"/>
    <property type="match status" value="1"/>
</dbReference>
<comment type="similarity">
    <text evidence="8">Belongs to the DExH box helicase family.</text>
</comment>
<feature type="region of interest" description="Disordered" evidence="9">
    <location>
        <begin position="120"/>
        <end position="152"/>
    </location>
</feature>
<dbReference type="Pfam" id="PF00271">
    <property type="entry name" value="Helicase_C"/>
    <property type="match status" value="1"/>
</dbReference>
<accession>A0AAW2BMG2</accession>
<dbReference type="GO" id="GO:0005634">
    <property type="term" value="C:nucleus"/>
    <property type="evidence" value="ECO:0007669"/>
    <property type="project" value="TreeGrafter"/>
</dbReference>
<dbReference type="PROSITE" id="PS00690">
    <property type="entry name" value="DEAH_ATP_HELICASE"/>
    <property type="match status" value="1"/>
</dbReference>
<keyword evidence="3" id="KW-0378">Hydrolase</keyword>
<evidence type="ECO:0000256" key="7">
    <source>
        <dbReference type="ARBA" id="ARBA00047984"/>
    </source>
</evidence>
<keyword evidence="6" id="KW-0694">RNA-binding</keyword>
<reference evidence="12 13" key="1">
    <citation type="submission" date="2024-01" db="EMBL/GenBank/DDBJ databases">
        <title>A telomere-to-telomere, gap-free genome of sweet tea (Lithocarpus litseifolius).</title>
        <authorList>
            <person name="Zhou J."/>
        </authorList>
    </citation>
    <scope>NUCLEOTIDE SEQUENCE [LARGE SCALE GENOMIC DNA]</scope>
    <source>
        <strain evidence="12">Zhou-2022a</strain>
        <tissue evidence="12">Leaf</tissue>
    </source>
</reference>
<name>A0AAW2BMG2_9ROSI</name>
<dbReference type="CDD" id="cd18791">
    <property type="entry name" value="SF2_C_RHA"/>
    <property type="match status" value="1"/>
</dbReference>
<dbReference type="SUPFAM" id="SSF52540">
    <property type="entry name" value="P-loop containing nucleoside triphosphate hydrolases"/>
    <property type="match status" value="1"/>
</dbReference>
<dbReference type="InterPro" id="IPR027417">
    <property type="entry name" value="P-loop_NTPase"/>
</dbReference>
<feature type="domain" description="Helicase C-terminal" evidence="11">
    <location>
        <begin position="453"/>
        <end position="658"/>
    </location>
</feature>
<dbReference type="EC" id="3.6.4.13" evidence="1"/>
<keyword evidence="5" id="KW-0067">ATP-binding</keyword>
<comment type="caution">
    <text evidence="12">The sequence shown here is derived from an EMBL/GenBank/DDBJ whole genome shotgun (WGS) entry which is preliminary data.</text>
</comment>
<organism evidence="12 13">
    <name type="scientific">Lithocarpus litseifolius</name>
    <dbReference type="NCBI Taxonomy" id="425828"/>
    <lineage>
        <taxon>Eukaryota</taxon>
        <taxon>Viridiplantae</taxon>
        <taxon>Streptophyta</taxon>
        <taxon>Embryophyta</taxon>
        <taxon>Tracheophyta</taxon>
        <taxon>Spermatophyta</taxon>
        <taxon>Magnoliopsida</taxon>
        <taxon>eudicotyledons</taxon>
        <taxon>Gunneridae</taxon>
        <taxon>Pentapetalae</taxon>
        <taxon>rosids</taxon>
        <taxon>fabids</taxon>
        <taxon>Fagales</taxon>
        <taxon>Fagaceae</taxon>
        <taxon>Lithocarpus</taxon>
    </lineage>
</organism>
<dbReference type="Pfam" id="PF00270">
    <property type="entry name" value="DEAD"/>
    <property type="match status" value="1"/>
</dbReference>
<dbReference type="InterPro" id="IPR059023">
    <property type="entry name" value="RNA_hel_CTD"/>
</dbReference>
<evidence type="ECO:0000256" key="8">
    <source>
        <dbReference type="ARBA" id="ARBA00060772"/>
    </source>
</evidence>
<evidence type="ECO:0000259" key="10">
    <source>
        <dbReference type="PROSITE" id="PS51192"/>
    </source>
</evidence>
<feature type="region of interest" description="Disordered" evidence="9">
    <location>
        <begin position="43"/>
        <end position="84"/>
    </location>
</feature>
<dbReference type="InterPro" id="IPR001650">
    <property type="entry name" value="Helicase_C-like"/>
</dbReference>
<evidence type="ECO:0000256" key="9">
    <source>
        <dbReference type="SAM" id="MobiDB-lite"/>
    </source>
</evidence>
<evidence type="ECO:0000256" key="5">
    <source>
        <dbReference type="ARBA" id="ARBA00022840"/>
    </source>
</evidence>
<dbReference type="FunFam" id="3.40.50.300:FF:000526">
    <property type="entry name" value="DExH-box ATP-dependent RNA helicase DExH3"/>
    <property type="match status" value="1"/>
</dbReference>
<evidence type="ECO:0000313" key="13">
    <source>
        <dbReference type="Proteomes" id="UP001459277"/>
    </source>
</evidence>
<evidence type="ECO:0000256" key="1">
    <source>
        <dbReference type="ARBA" id="ARBA00012552"/>
    </source>
</evidence>
<protein>
    <recommendedName>
        <fullName evidence="1">RNA helicase</fullName>
        <ecNumber evidence="1">3.6.4.13</ecNumber>
    </recommendedName>
</protein>
<dbReference type="InterPro" id="IPR014001">
    <property type="entry name" value="Helicase_ATP-bd"/>
</dbReference>
<dbReference type="Pfam" id="PF07717">
    <property type="entry name" value="OB_NTP_bind"/>
    <property type="match status" value="1"/>
</dbReference>
<dbReference type="SMART" id="SM00490">
    <property type="entry name" value="HELICc"/>
    <property type="match status" value="1"/>
</dbReference>
<evidence type="ECO:0000256" key="2">
    <source>
        <dbReference type="ARBA" id="ARBA00022741"/>
    </source>
</evidence>
<dbReference type="PANTHER" id="PTHR18934">
    <property type="entry name" value="ATP-DEPENDENT RNA HELICASE"/>
    <property type="match status" value="1"/>
</dbReference>
<evidence type="ECO:0000256" key="3">
    <source>
        <dbReference type="ARBA" id="ARBA00022801"/>
    </source>
</evidence>
<dbReference type="FunFam" id="3.40.50.300:FF:000931">
    <property type="entry name" value="DExH-box ATP-dependent RNA helicase DExH1"/>
    <property type="match status" value="1"/>
</dbReference>
<dbReference type="GO" id="GO:0005524">
    <property type="term" value="F:ATP binding"/>
    <property type="evidence" value="ECO:0007669"/>
    <property type="project" value="UniProtKB-KW"/>
</dbReference>
<dbReference type="AlphaFoldDB" id="A0AAW2BMG2"/>
<evidence type="ECO:0000259" key="11">
    <source>
        <dbReference type="PROSITE" id="PS51194"/>
    </source>
</evidence>
<evidence type="ECO:0000256" key="4">
    <source>
        <dbReference type="ARBA" id="ARBA00022806"/>
    </source>
</evidence>
<sequence length="744" mass="82430">MSLRSFGANYIYCYHCYHSLSSPISLARRFSASQLRISARAMSYRPNFQGGRRGGGPNSRGRGGARRGGGGGGGGGRGGGRGEQRWWDPVWRAERLRQQQAEIRMSTEIERRVGNLLNSSESQGSLTSIDSSVAPSQGGKGKPSSSGVNIIKPDSLSEIDSAKDNLSLELKQTQEKMKVSDSSRAMRSFREKLPAFKVKSEFLKAVAENQVLVVSGETGCGKTTQLPQFILENEISCLRGADCGIMCTQPRRISAISVAARIASERGESLGETVGYQIRLEAKRSAQTRLLFCTTGVLLRRLVQDPKLAGVSHLLVDEIHERGMNEDFLLIILRDLLPRRPDLRLILMSATINADLFSKYFGNAPTIHIRGLTFPVAESFLEDVLEKTRFSIKSEFDNFEGNSRRRRRQQDSKKDPLTELFEDADIDSQYKNYSVSTRKSLEAWSGSQLDLGLVEATIEYICRHEGDGAILVFLTGWDDISKLLDKVKANNFLGDPSKFLVLPLHGSMPTSNQREIFDRPPPNKRKIVLATNIAESSITIDDVVYVIDCGKAKETSYDALNKLACLLPSWISKASAHQAYNQYSHDLEMVSAILCAGLYPNVVQCKRRGKRTAFFTKEVGKVDIHPASVNAGVHLFPLPYMVYSEKVKTTSIYIRDSTNISDYALLLFGGNLIPSKTGEGIEMLGGYLHFSASKSVLELIRKLRTELDKLLNRKIEEPGLDISMEGKGVVAAAVELLHSQTIHY</sequence>
<comment type="catalytic activity">
    <reaction evidence="7">
        <text>ATP + H2O = ADP + phosphate + H(+)</text>
        <dbReference type="Rhea" id="RHEA:13065"/>
        <dbReference type="ChEBI" id="CHEBI:15377"/>
        <dbReference type="ChEBI" id="CHEBI:15378"/>
        <dbReference type="ChEBI" id="CHEBI:30616"/>
        <dbReference type="ChEBI" id="CHEBI:43474"/>
        <dbReference type="ChEBI" id="CHEBI:456216"/>
        <dbReference type="EC" id="3.6.4.13"/>
    </reaction>
</comment>
<dbReference type="PROSITE" id="PS51192">
    <property type="entry name" value="HELICASE_ATP_BIND_1"/>
    <property type="match status" value="1"/>
</dbReference>
<dbReference type="Gene3D" id="3.40.50.300">
    <property type="entry name" value="P-loop containing nucleotide triphosphate hydrolases"/>
    <property type="match status" value="2"/>
</dbReference>
<dbReference type="InterPro" id="IPR002464">
    <property type="entry name" value="DNA/RNA_helicase_DEAH_CS"/>
</dbReference>
<dbReference type="InterPro" id="IPR011545">
    <property type="entry name" value="DEAD/DEAH_box_helicase_dom"/>
</dbReference>
<dbReference type="PANTHER" id="PTHR18934:SF237">
    <property type="entry name" value="ATP-DEPENDENT DNA_RNA HELICASE DHX36"/>
    <property type="match status" value="1"/>
</dbReference>
<keyword evidence="13" id="KW-1185">Reference proteome</keyword>
<dbReference type="InterPro" id="IPR011709">
    <property type="entry name" value="DEAD-box_helicase_OB_fold"/>
</dbReference>
<dbReference type="CDD" id="cd17917">
    <property type="entry name" value="DEXHc_RHA-like"/>
    <property type="match status" value="1"/>
</dbReference>
<keyword evidence="4" id="KW-0347">Helicase</keyword>
<dbReference type="SMART" id="SM00487">
    <property type="entry name" value="DEXDc"/>
    <property type="match status" value="1"/>
</dbReference>
<feature type="domain" description="Helicase ATP-binding" evidence="10">
    <location>
        <begin position="203"/>
        <end position="370"/>
    </location>
</feature>
<gene>
    <name evidence="12" type="ORF">SO802_030950</name>
</gene>
<keyword evidence="2" id="KW-0547">Nucleotide-binding</keyword>
<evidence type="ECO:0000313" key="12">
    <source>
        <dbReference type="EMBL" id="KAK9985999.1"/>
    </source>
</evidence>
<evidence type="ECO:0000256" key="6">
    <source>
        <dbReference type="ARBA" id="ARBA00022884"/>
    </source>
</evidence>
<dbReference type="GO" id="GO:0003724">
    <property type="term" value="F:RNA helicase activity"/>
    <property type="evidence" value="ECO:0007669"/>
    <property type="project" value="UniProtKB-EC"/>
</dbReference>